<dbReference type="STRING" id="2340.JV46_18410"/>
<feature type="domain" description="CcmH/CycL/Ccl2/NrfF N-terminal" evidence="8">
    <location>
        <begin position="2"/>
        <end position="136"/>
    </location>
</feature>
<dbReference type="GO" id="GO:0005886">
    <property type="term" value="C:plasma membrane"/>
    <property type="evidence" value="ECO:0007669"/>
    <property type="project" value="TreeGrafter"/>
</dbReference>
<dbReference type="PATRIC" id="fig|2340.3.peg.176"/>
<sequence length="143" mass="16561">MVLSASVFAKVEALTFDTPQQEETYKRLIGELRCLVCQNQNIADSNAELAQDLRARTYDLVKQGMSEQEIIDHMVQRYGDFVMYRPPLKSTTIFLWIGPFILMFVAVVLVLLYVKRRRNEEQETNVDDAKLDAARKLLESEKE</sequence>
<evidence type="ECO:0000256" key="7">
    <source>
        <dbReference type="RuleBase" id="RU364112"/>
    </source>
</evidence>
<proteinExistence type="inferred from homology"/>
<dbReference type="EMBL" id="MPNX01000003">
    <property type="protein sequence ID" value="OOY35736.1"/>
    <property type="molecule type" value="Genomic_DNA"/>
</dbReference>
<keyword evidence="6 7" id="KW-0408">Iron</keyword>
<comment type="function">
    <text evidence="7">Possible subunit of a heme lyase.</text>
</comment>
<evidence type="ECO:0000256" key="2">
    <source>
        <dbReference type="ARBA" id="ARBA00022617"/>
    </source>
</evidence>
<comment type="similarity">
    <text evidence="1 7">Belongs to the CcmH/CycL/Ccl2/NrfF family.</text>
</comment>
<name>A0A0B0HDX2_SOVGS</name>
<dbReference type="Proteomes" id="UP000190962">
    <property type="component" value="Unassembled WGS sequence"/>
</dbReference>
<dbReference type="PANTHER" id="PTHR47870:SF1">
    <property type="entry name" value="CYTOCHROME C-TYPE BIOGENESIS PROTEIN CCMH"/>
    <property type="match status" value="1"/>
</dbReference>
<keyword evidence="5" id="KW-0201">Cytochrome c-type biogenesis</keyword>
<dbReference type="eggNOG" id="COG3088">
    <property type="taxonomic scope" value="Bacteria"/>
</dbReference>
<keyword evidence="7" id="KW-0812">Transmembrane</keyword>
<dbReference type="Gene3D" id="1.10.8.640">
    <property type="entry name" value="Cytochrome C biogenesis protein"/>
    <property type="match status" value="1"/>
</dbReference>
<keyword evidence="7" id="KW-1133">Transmembrane helix</keyword>
<dbReference type="AlphaFoldDB" id="A0A0B0HDX2"/>
<evidence type="ECO:0000313" key="11">
    <source>
        <dbReference type="Proteomes" id="UP000030856"/>
    </source>
</evidence>
<dbReference type="CDD" id="cd16378">
    <property type="entry name" value="CcmH_N"/>
    <property type="match status" value="1"/>
</dbReference>
<dbReference type="GO" id="GO:0017004">
    <property type="term" value="P:cytochrome complex assembly"/>
    <property type="evidence" value="ECO:0007669"/>
    <property type="project" value="UniProtKB-KW"/>
</dbReference>
<keyword evidence="3 7" id="KW-0479">Metal-binding</keyword>
<keyword evidence="4 7" id="KW-0732">Signal</keyword>
<dbReference type="InterPro" id="IPR051263">
    <property type="entry name" value="C-type_cytochrome_biogenesis"/>
</dbReference>
<dbReference type="FunFam" id="1.10.8.640:FF:000001">
    <property type="entry name" value="Cytochrome c-type biogenesis protein"/>
    <property type="match status" value="1"/>
</dbReference>
<feature type="transmembrane region" description="Helical" evidence="7">
    <location>
        <begin position="93"/>
        <end position="114"/>
    </location>
</feature>
<organism evidence="9 11">
    <name type="scientific">Solemya velum gill symbiont</name>
    <dbReference type="NCBI Taxonomy" id="2340"/>
    <lineage>
        <taxon>Bacteria</taxon>
        <taxon>Pseudomonadati</taxon>
        <taxon>Pseudomonadota</taxon>
        <taxon>Gammaproteobacteria</taxon>
        <taxon>sulfur-oxidizing symbionts</taxon>
    </lineage>
</organism>
<dbReference type="GO" id="GO:0046872">
    <property type="term" value="F:metal ion binding"/>
    <property type="evidence" value="ECO:0007669"/>
    <property type="project" value="UniProtKB-KW"/>
</dbReference>
<dbReference type="PANTHER" id="PTHR47870">
    <property type="entry name" value="CYTOCHROME C-TYPE BIOGENESIS PROTEIN CCMH"/>
    <property type="match status" value="1"/>
</dbReference>
<keyword evidence="2 7" id="KW-0349">Heme</keyword>
<evidence type="ECO:0000256" key="6">
    <source>
        <dbReference type="ARBA" id="ARBA00023004"/>
    </source>
</evidence>
<dbReference type="Proteomes" id="UP000030856">
    <property type="component" value="Unassembled WGS sequence"/>
</dbReference>
<keyword evidence="7" id="KW-0472">Membrane</keyword>
<evidence type="ECO:0000313" key="10">
    <source>
        <dbReference type="EMBL" id="OOY35736.1"/>
    </source>
</evidence>
<gene>
    <name evidence="10" type="ORF">BOV88_03600</name>
    <name evidence="9" type="ORF">JV46_18410</name>
</gene>
<dbReference type="EMBL" id="JRAA01000001">
    <property type="protein sequence ID" value="KHF25661.1"/>
    <property type="molecule type" value="Genomic_DNA"/>
</dbReference>
<evidence type="ECO:0000256" key="4">
    <source>
        <dbReference type="ARBA" id="ARBA00022729"/>
    </source>
</evidence>
<reference evidence="10 12" key="2">
    <citation type="submission" date="2016-11" db="EMBL/GenBank/DDBJ databases">
        <title>Mixed transmission modes and dynamic genome evolution in an obligate animal-bacterial symbiosis.</title>
        <authorList>
            <person name="Russell S.L."/>
            <person name="Corbett-Detig R.B."/>
            <person name="Cavanaugh C.M."/>
        </authorList>
    </citation>
    <scope>NUCLEOTIDE SEQUENCE [LARGE SCALE GENOMIC DNA]</scope>
    <source>
        <strain evidence="10">MA-KB16</strain>
    </source>
</reference>
<evidence type="ECO:0000259" key="8">
    <source>
        <dbReference type="Pfam" id="PF03918"/>
    </source>
</evidence>
<dbReference type="InterPro" id="IPR038297">
    <property type="entry name" value="CcmH/CycL/NrfF/Ccl2_sf"/>
</dbReference>
<reference evidence="9 11" key="1">
    <citation type="journal article" date="2014" name="BMC Genomics">
        <title>The genome of the intracellular bacterium of the coastal bivalve, Solemya velum: a blueprint for thriving in and out of symbiosis.</title>
        <authorList>
            <person name="Dmytrenko O."/>
            <person name="Russell S.L."/>
            <person name="Loo W.T."/>
            <person name="Fontanez K.M."/>
            <person name="Liao L."/>
            <person name="Roeselers G."/>
            <person name="Sharma R."/>
            <person name="Stewart F.J."/>
            <person name="Newton I.L."/>
            <person name="Woyke T."/>
            <person name="Wu D."/>
            <person name="Lang J.M."/>
            <person name="Eisen J.A."/>
            <person name="Cavanaugh C.M."/>
        </authorList>
    </citation>
    <scope>NUCLEOTIDE SEQUENCE [LARGE SCALE GENOMIC DNA]</scope>
    <source>
        <strain evidence="9 11">WH</strain>
    </source>
</reference>
<evidence type="ECO:0000313" key="12">
    <source>
        <dbReference type="Proteomes" id="UP000190962"/>
    </source>
</evidence>
<dbReference type="InterPro" id="IPR005616">
    <property type="entry name" value="CcmH/CycL/Ccl2/NrfF_N"/>
</dbReference>
<keyword evidence="11" id="KW-1185">Reference proteome</keyword>
<dbReference type="Pfam" id="PF03918">
    <property type="entry name" value="CcmH"/>
    <property type="match status" value="1"/>
</dbReference>
<evidence type="ECO:0000313" key="9">
    <source>
        <dbReference type="EMBL" id="KHF25661.1"/>
    </source>
</evidence>
<evidence type="ECO:0000256" key="1">
    <source>
        <dbReference type="ARBA" id="ARBA00010342"/>
    </source>
</evidence>
<accession>A0A0B0HDX2</accession>
<comment type="caution">
    <text evidence="9">The sequence shown here is derived from an EMBL/GenBank/DDBJ whole genome shotgun (WGS) entry which is preliminary data.</text>
</comment>
<protein>
    <recommendedName>
        <fullName evidence="7">Cytochrome c-type biogenesis protein</fullName>
    </recommendedName>
</protein>
<evidence type="ECO:0000256" key="5">
    <source>
        <dbReference type="ARBA" id="ARBA00022748"/>
    </source>
</evidence>
<evidence type="ECO:0000256" key="3">
    <source>
        <dbReference type="ARBA" id="ARBA00022723"/>
    </source>
</evidence>